<organism evidence="1 2">
    <name type="scientific">Prochlorothrix hollandica PCC 9006 = CALU 1027</name>
    <dbReference type="NCBI Taxonomy" id="317619"/>
    <lineage>
        <taxon>Bacteria</taxon>
        <taxon>Bacillati</taxon>
        <taxon>Cyanobacteriota</taxon>
        <taxon>Cyanophyceae</taxon>
        <taxon>Prochlorotrichales</taxon>
        <taxon>Prochlorotrichaceae</taxon>
        <taxon>Prochlorothrix</taxon>
    </lineage>
</organism>
<proteinExistence type="predicted"/>
<keyword evidence="2" id="KW-1185">Reference proteome</keyword>
<evidence type="ECO:0008006" key="3">
    <source>
        <dbReference type="Google" id="ProtNLM"/>
    </source>
</evidence>
<dbReference type="Proteomes" id="UP000034681">
    <property type="component" value="Unassembled WGS sequence"/>
</dbReference>
<dbReference type="STRING" id="317619.GCA_000332315_01289"/>
<sequence>MQVECFTLHDLAQPMDVSLAQLQRSLLHFLQNRTDLVLFGAYAVNACLQPEVRMTADIDLQALEGETLVTEICDYLHQEFYIETRSRRVKNHGAWRIYQVLKSGNRHLVDVRQVEVLPRFERINQIQVLSPIALMQSKIISAYARQHQPKGFSDLRDLYSLMLTFPQLVEQVEVDETNPGLQGFWRSIQIQEIQAADDDDDLIY</sequence>
<name>A0A0M2Q1X0_PROHO</name>
<evidence type="ECO:0000313" key="1">
    <source>
        <dbReference type="EMBL" id="KKJ00617.1"/>
    </source>
</evidence>
<protein>
    <recommendedName>
        <fullName evidence="3">Nucleotidyl transferase AbiEii/AbiGii toxin family protein</fullName>
    </recommendedName>
</protein>
<dbReference type="AlphaFoldDB" id="A0A0M2Q1X0"/>
<accession>A0A0M2Q1X0</accession>
<dbReference type="RefSeq" id="WP_044076459.1">
    <property type="nucleotide sequence ID" value="NZ_KB235933.1"/>
</dbReference>
<gene>
    <name evidence="1" type="ORF">PROH_12495</name>
</gene>
<dbReference type="OrthoDB" id="529982at2"/>
<reference evidence="1" key="1">
    <citation type="submission" date="2012-04" db="EMBL/GenBank/DDBJ databases">
        <authorList>
            <person name="Borisov I.G."/>
            <person name="Ivanikova N.V."/>
            <person name="Pinevich A.V."/>
        </authorList>
    </citation>
    <scope>NUCLEOTIDE SEQUENCE</scope>
    <source>
        <strain evidence="1">CALU 1027</strain>
    </source>
</reference>
<dbReference type="eggNOG" id="ENOG502ZZGQ">
    <property type="taxonomic scope" value="Bacteria"/>
</dbReference>
<comment type="caution">
    <text evidence="1">The sequence shown here is derived from an EMBL/GenBank/DDBJ whole genome shotgun (WGS) entry which is preliminary data.</text>
</comment>
<evidence type="ECO:0000313" key="2">
    <source>
        <dbReference type="Proteomes" id="UP000034681"/>
    </source>
</evidence>
<dbReference type="EMBL" id="AJTX02000004">
    <property type="protein sequence ID" value="KKJ00617.1"/>
    <property type="molecule type" value="Genomic_DNA"/>
</dbReference>